<dbReference type="Proteomes" id="UP000727654">
    <property type="component" value="Unassembled WGS sequence"/>
</dbReference>
<evidence type="ECO:0000259" key="2">
    <source>
        <dbReference type="Pfam" id="PF00171"/>
    </source>
</evidence>
<evidence type="ECO:0000313" key="4">
    <source>
        <dbReference type="Proteomes" id="UP000727654"/>
    </source>
</evidence>
<keyword evidence="4" id="KW-1185">Reference proteome</keyword>
<organism evidence="3 4">
    <name type="scientific">Cupriavidus laharis</name>
    <dbReference type="NCBI Taxonomy" id="151654"/>
    <lineage>
        <taxon>Bacteria</taxon>
        <taxon>Pseudomonadati</taxon>
        <taxon>Pseudomonadota</taxon>
        <taxon>Betaproteobacteria</taxon>
        <taxon>Burkholderiales</taxon>
        <taxon>Burkholderiaceae</taxon>
        <taxon>Cupriavidus</taxon>
    </lineage>
</organism>
<dbReference type="InterPro" id="IPR016161">
    <property type="entry name" value="Ald_DH/histidinol_DH"/>
</dbReference>
<dbReference type="EC" id="1.2.1.26" evidence="3"/>
<feature type="domain" description="Aldehyde dehydrogenase" evidence="2">
    <location>
        <begin position="17"/>
        <end position="464"/>
    </location>
</feature>
<dbReference type="InterPro" id="IPR016162">
    <property type="entry name" value="Ald_DH_N"/>
</dbReference>
<comment type="caution">
    <text evidence="3">The sequence shown here is derived from an EMBL/GenBank/DDBJ whole genome shotgun (WGS) entry which is preliminary data.</text>
</comment>
<dbReference type="InterPro" id="IPR015590">
    <property type="entry name" value="Aldehyde_DH_dom"/>
</dbReference>
<gene>
    <name evidence="3" type="ORF">LMG23992_01580</name>
</gene>
<dbReference type="RefSeq" id="WP_224079240.1">
    <property type="nucleotide sequence ID" value="NZ_CAJZAI010000003.1"/>
</dbReference>
<dbReference type="Gene3D" id="3.40.309.10">
    <property type="entry name" value="Aldehyde Dehydrogenase, Chain A, domain 2"/>
    <property type="match status" value="1"/>
</dbReference>
<dbReference type="SUPFAM" id="SSF53720">
    <property type="entry name" value="ALDH-like"/>
    <property type="match status" value="1"/>
</dbReference>
<dbReference type="InterPro" id="IPR016163">
    <property type="entry name" value="Ald_DH_C"/>
</dbReference>
<dbReference type="PANTHER" id="PTHR43353">
    <property type="entry name" value="SUCCINATE-SEMIALDEHYDE DEHYDROGENASE, MITOCHONDRIAL"/>
    <property type="match status" value="1"/>
</dbReference>
<reference evidence="3 4" key="1">
    <citation type="submission" date="2021-08" db="EMBL/GenBank/DDBJ databases">
        <authorList>
            <person name="Peeters C."/>
        </authorList>
    </citation>
    <scope>NUCLEOTIDE SEQUENCE [LARGE SCALE GENOMIC DNA]</scope>
    <source>
        <strain evidence="3 4">LMG 23992</strain>
    </source>
</reference>
<evidence type="ECO:0000313" key="3">
    <source>
        <dbReference type="EMBL" id="CAG9170420.1"/>
    </source>
</evidence>
<dbReference type="InterPro" id="IPR044151">
    <property type="entry name" value="ALDH_KGSADH"/>
</dbReference>
<dbReference type="InterPro" id="IPR050740">
    <property type="entry name" value="Aldehyde_DH_Superfamily"/>
</dbReference>
<dbReference type="CDD" id="cd07129">
    <property type="entry name" value="ALDH_KGSADH"/>
    <property type="match status" value="1"/>
</dbReference>
<name>A0ABN7YAK0_9BURK</name>
<accession>A0ABN7YAK0</accession>
<protein>
    <submittedName>
        <fullName evidence="3">Alpha-ketoglutaric semialdehyde dehydrogenase 2</fullName>
        <ecNumber evidence="3">1.2.1.26</ecNumber>
    </submittedName>
</protein>
<evidence type="ECO:0000256" key="1">
    <source>
        <dbReference type="ARBA" id="ARBA00023002"/>
    </source>
</evidence>
<dbReference type="PANTHER" id="PTHR43353:SF3">
    <property type="entry name" value="ALDEHYDE DEHYDROGENASE-RELATED"/>
    <property type="match status" value="1"/>
</dbReference>
<keyword evidence="1 3" id="KW-0560">Oxidoreductase</keyword>
<dbReference type="GO" id="GO:0047533">
    <property type="term" value="F:2,5-dioxovalerate dehydrogenase (NADP+) activity"/>
    <property type="evidence" value="ECO:0007669"/>
    <property type="project" value="UniProtKB-EC"/>
</dbReference>
<dbReference type="Gene3D" id="3.40.605.10">
    <property type="entry name" value="Aldehyde Dehydrogenase, Chain A, domain 1"/>
    <property type="match status" value="1"/>
</dbReference>
<proteinExistence type="predicted"/>
<dbReference type="Pfam" id="PF00171">
    <property type="entry name" value="Aldedh"/>
    <property type="match status" value="1"/>
</dbReference>
<dbReference type="EMBL" id="CAJZAI010000003">
    <property type="protein sequence ID" value="CAG9170420.1"/>
    <property type="molecule type" value="Genomic_DNA"/>
</dbReference>
<sequence length="525" mass="54778">MTTTGEMLIGASTVRGTDEPFHAINPATGETLEPVFHGSSSADVARACELAEAAFDTFRATSPEQRARFLEAIADRIEALGDTLIERAHAESALPIARLQGERGRTTGQLRVFATVLRAGRWQAATLDSALPERTPPRPDLRMQKIAIGPVAVFGASNFPLAFSVAGGDTASALAAGCPVVAKAHPAHPGTSELVGRAIRKAVADAGLPEGVFSLLTGAGHTVGTELVAHPAIQAVGFTGSRSGGLALMQVASNRAQPIPVYAEMSSINPVFLLPEALAARGEAIARDLADSLVLGVGQFCTNPGLLLALEGPALDTFRAAARAAVTTKPAGTMLTPGIQHAFEQGIGKLSDIDGLARTASGRAGTGPNQACAAVFETTAQRFIADPRMHAEVFGPSTVLVACRDAEEMLAVTRELEGQLTATVQADHGDYALAAQLLPLLECKVGRVLFNGYPTGVEVSYAMVHGGPFPATSDTRSTSVGTTAMDRFLRPVCYQNVPAELLPAALQDENPLYLWRLKDGKPAQA</sequence>